<organism evidence="1 2">
    <name type="scientific">Candidatus Thiomargarita nelsonii</name>
    <dbReference type="NCBI Taxonomy" id="1003181"/>
    <lineage>
        <taxon>Bacteria</taxon>
        <taxon>Pseudomonadati</taxon>
        <taxon>Pseudomonadota</taxon>
        <taxon>Gammaproteobacteria</taxon>
        <taxon>Thiotrichales</taxon>
        <taxon>Thiotrichaceae</taxon>
        <taxon>Thiomargarita</taxon>
    </lineage>
</organism>
<name>A0A176RY18_9GAMM</name>
<dbReference type="AlphaFoldDB" id="A0A176RY18"/>
<dbReference type="Pfam" id="PF21716">
    <property type="entry name" value="dnstrm_HI1420"/>
    <property type="match status" value="1"/>
</dbReference>
<sequence>MMASRPYKASDYLTNPSDRAAYLNEALESADFSTFLTALTNIAEAQDAMSITRHANVPNMLDDNESANLSNLTTLLHRLGLRLSIDVLNPQT</sequence>
<evidence type="ECO:0000313" key="1">
    <source>
        <dbReference type="EMBL" id="OAD20655.1"/>
    </source>
</evidence>
<accession>A0A176RY18</accession>
<gene>
    <name evidence="1" type="ORF">THIOM_003628</name>
</gene>
<evidence type="ECO:0000313" key="2">
    <source>
        <dbReference type="Proteomes" id="UP000076962"/>
    </source>
</evidence>
<keyword evidence="2" id="KW-1185">Reference proteome</keyword>
<dbReference type="InterPro" id="IPR014057">
    <property type="entry name" value="HI1420"/>
</dbReference>
<protein>
    <submittedName>
        <fullName evidence="1">Transcriptional regulator</fullName>
    </submittedName>
</protein>
<comment type="caution">
    <text evidence="1">The sequence shown here is derived from an EMBL/GenBank/DDBJ whole genome shotgun (WGS) entry which is preliminary data.</text>
</comment>
<dbReference type="EMBL" id="LUTY01002211">
    <property type="protein sequence ID" value="OAD20655.1"/>
    <property type="molecule type" value="Genomic_DNA"/>
</dbReference>
<proteinExistence type="predicted"/>
<reference evidence="1 2" key="1">
    <citation type="submission" date="2016-05" db="EMBL/GenBank/DDBJ databases">
        <title>Single-cell genome of chain-forming Candidatus Thiomargarita nelsonii and comparison to other large sulfur-oxidizing bacteria.</title>
        <authorList>
            <person name="Winkel M."/>
            <person name="Salman V."/>
            <person name="Woyke T."/>
            <person name="Schulz-Vogt H."/>
            <person name="Richter M."/>
            <person name="Flood B."/>
            <person name="Bailey J."/>
            <person name="Amann R."/>
            <person name="Mussmann M."/>
        </authorList>
    </citation>
    <scope>NUCLEOTIDE SEQUENCE [LARGE SCALE GENOMIC DNA]</scope>
    <source>
        <strain evidence="1 2">THI036</strain>
    </source>
</reference>
<dbReference type="Proteomes" id="UP000076962">
    <property type="component" value="Unassembled WGS sequence"/>
</dbReference>